<dbReference type="RefSeq" id="WP_035392009.1">
    <property type="nucleotide sequence ID" value="NZ_JQKF01000069.1"/>
</dbReference>
<dbReference type="EC" id="3.5.1.115" evidence="1"/>
<dbReference type="InterPro" id="IPR003737">
    <property type="entry name" value="GlcNAc_PI_deacetylase-related"/>
</dbReference>
<dbReference type="Pfam" id="PF02585">
    <property type="entry name" value="PIG-L"/>
    <property type="match status" value="1"/>
</dbReference>
<dbReference type="InterPro" id="IPR024078">
    <property type="entry name" value="LmbE-like_dom_sf"/>
</dbReference>
<dbReference type="GeneID" id="78373164"/>
<keyword evidence="1" id="KW-0378">Hydrolase</keyword>
<proteinExistence type="predicted"/>
<dbReference type="Proteomes" id="UP000032336">
    <property type="component" value="Unassembled WGS sequence"/>
</dbReference>
<dbReference type="EMBL" id="JXUW01000020">
    <property type="protein sequence ID" value="KJE76218.1"/>
    <property type="molecule type" value="Genomic_DNA"/>
</dbReference>
<dbReference type="OrthoDB" id="3514174at2"/>
<evidence type="ECO:0000313" key="1">
    <source>
        <dbReference type="EMBL" id="KJE76218.1"/>
    </source>
</evidence>
<dbReference type="PANTHER" id="PTHR12993:SF28">
    <property type="entry name" value="LMBE FAMILY PROTEIN"/>
    <property type="match status" value="1"/>
</dbReference>
<sequence length="240" mass="26159">MSLALLEPVKSVLVVTAHPDDVDFGVAGSIAAWRRQGTEVAYCIVTDGDAGGFDPNIPRSEIPMIRRREQQAAAKAVGVDTVEFLGFHDGSLEVSMRLRHDITAMIRRFQPERVLCQSPTRNYARIGSSHPDHLAAGEAALCAVYPDARNPFTHQDLLAKGLEAHTVLDVALMAYPDPTHYVDVTDTFDAKIEAIEQHKSQLPDPAGMRDMVRGWLAAGAETAGLNDGRLAELFFLVKTA</sequence>
<evidence type="ECO:0000313" key="2">
    <source>
        <dbReference type="Proteomes" id="UP000032336"/>
    </source>
</evidence>
<gene>
    <name evidence="1" type="primary">mca4</name>
    <name evidence="1" type="ORF">FEAC_20800</name>
</gene>
<accession>A0A0D8FSH4</accession>
<keyword evidence="2" id="KW-1185">Reference proteome</keyword>
<dbReference type="AlphaFoldDB" id="A0A0D8FSH4"/>
<dbReference type="GO" id="GO:0016137">
    <property type="term" value="P:glycoside metabolic process"/>
    <property type="evidence" value="ECO:0007669"/>
    <property type="project" value="UniProtKB-ARBA"/>
</dbReference>
<name>A0A0D8FSH4_9ACTN</name>
<organism evidence="1 2">
    <name type="scientific">Ferrimicrobium acidiphilum DSM 19497</name>
    <dbReference type="NCBI Taxonomy" id="1121877"/>
    <lineage>
        <taxon>Bacteria</taxon>
        <taxon>Bacillati</taxon>
        <taxon>Actinomycetota</taxon>
        <taxon>Acidimicrobiia</taxon>
        <taxon>Acidimicrobiales</taxon>
        <taxon>Acidimicrobiaceae</taxon>
        <taxon>Ferrimicrobium</taxon>
    </lineage>
</organism>
<dbReference type="eggNOG" id="COG2120">
    <property type="taxonomic scope" value="Bacteria"/>
</dbReference>
<dbReference type="GO" id="GO:0016811">
    <property type="term" value="F:hydrolase activity, acting on carbon-nitrogen (but not peptide) bonds, in linear amides"/>
    <property type="evidence" value="ECO:0007669"/>
    <property type="project" value="TreeGrafter"/>
</dbReference>
<dbReference type="PANTHER" id="PTHR12993">
    <property type="entry name" value="N-ACETYLGLUCOSAMINYL-PHOSPHATIDYLINOSITOL DE-N-ACETYLASE-RELATED"/>
    <property type="match status" value="1"/>
</dbReference>
<dbReference type="PATRIC" id="fig|1121877.4.peg.2320"/>
<comment type="caution">
    <text evidence="1">The sequence shown here is derived from an EMBL/GenBank/DDBJ whole genome shotgun (WGS) entry which is preliminary data.</text>
</comment>
<dbReference type="STRING" id="1121877.FEAC_20800"/>
<protein>
    <submittedName>
        <fullName evidence="1">Mycothiol S-conjugate amidase</fullName>
        <ecNumber evidence="1">3.5.1.115</ecNumber>
    </submittedName>
</protein>
<dbReference type="SUPFAM" id="SSF102588">
    <property type="entry name" value="LmbE-like"/>
    <property type="match status" value="1"/>
</dbReference>
<reference evidence="1 2" key="1">
    <citation type="submission" date="2015-01" db="EMBL/GenBank/DDBJ databases">
        <title>Draft genome of the acidophilic iron oxidizer Ferrimicrobium acidiphilum strain T23.</title>
        <authorList>
            <person name="Poehlein A."/>
            <person name="Eisen S."/>
            <person name="Schloemann M."/>
            <person name="Johnson B.D."/>
            <person name="Daniel R."/>
            <person name="Muehling M."/>
        </authorList>
    </citation>
    <scope>NUCLEOTIDE SEQUENCE [LARGE SCALE GENOMIC DNA]</scope>
    <source>
        <strain evidence="1 2">T23</strain>
    </source>
</reference>
<dbReference type="Gene3D" id="3.40.50.10320">
    <property type="entry name" value="LmbE-like"/>
    <property type="match status" value="1"/>
</dbReference>